<organism evidence="1 2">
    <name type="scientific">Choiromyces venosus 120613-1</name>
    <dbReference type="NCBI Taxonomy" id="1336337"/>
    <lineage>
        <taxon>Eukaryota</taxon>
        <taxon>Fungi</taxon>
        <taxon>Dikarya</taxon>
        <taxon>Ascomycota</taxon>
        <taxon>Pezizomycotina</taxon>
        <taxon>Pezizomycetes</taxon>
        <taxon>Pezizales</taxon>
        <taxon>Tuberaceae</taxon>
        <taxon>Choiromyces</taxon>
    </lineage>
</organism>
<gene>
    <name evidence="1" type="ORF">L873DRAFT_1844980</name>
</gene>
<reference evidence="1 2" key="1">
    <citation type="journal article" date="2018" name="Nat. Ecol. Evol.">
        <title>Pezizomycetes genomes reveal the molecular basis of ectomycorrhizal truffle lifestyle.</title>
        <authorList>
            <person name="Murat C."/>
            <person name="Payen T."/>
            <person name="Noel B."/>
            <person name="Kuo A."/>
            <person name="Morin E."/>
            <person name="Chen J."/>
            <person name="Kohler A."/>
            <person name="Krizsan K."/>
            <person name="Balestrini R."/>
            <person name="Da Silva C."/>
            <person name="Montanini B."/>
            <person name="Hainaut M."/>
            <person name="Levati E."/>
            <person name="Barry K.W."/>
            <person name="Belfiori B."/>
            <person name="Cichocki N."/>
            <person name="Clum A."/>
            <person name="Dockter R.B."/>
            <person name="Fauchery L."/>
            <person name="Guy J."/>
            <person name="Iotti M."/>
            <person name="Le Tacon F."/>
            <person name="Lindquist E.A."/>
            <person name="Lipzen A."/>
            <person name="Malagnac F."/>
            <person name="Mello A."/>
            <person name="Molinier V."/>
            <person name="Miyauchi S."/>
            <person name="Poulain J."/>
            <person name="Riccioni C."/>
            <person name="Rubini A."/>
            <person name="Sitrit Y."/>
            <person name="Splivallo R."/>
            <person name="Traeger S."/>
            <person name="Wang M."/>
            <person name="Zifcakova L."/>
            <person name="Wipf D."/>
            <person name="Zambonelli A."/>
            <person name="Paolocci F."/>
            <person name="Nowrousian M."/>
            <person name="Ottonello S."/>
            <person name="Baldrian P."/>
            <person name="Spatafora J.W."/>
            <person name="Henrissat B."/>
            <person name="Nagy L.G."/>
            <person name="Aury J.M."/>
            <person name="Wincker P."/>
            <person name="Grigoriev I.V."/>
            <person name="Bonfante P."/>
            <person name="Martin F.M."/>
        </authorList>
    </citation>
    <scope>NUCLEOTIDE SEQUENCE [LARGE SCALE GENOMIC DNA]</scope>
    <source>
        <strain evidence="1 2">120613-1</strain>
    </source>
</reference>
<dbReference type="Proteomes" id="UP000276215">
    <property type="component" value="Unassembled WGS sequence"/>
</dbReference>
<dbReference type="CDD" id="cd24163">
    <property type="entry name" value="RWDD2_C"/>
    <property type="match status" value="1"/>
</dbReference>
<evidence type="ECO:0000313" key="1">
    <source>
        <dbReference type="EMBL" id="RPA97284.1"/>
    </source>
</evidence>
<evidence type="ECO:0000313" key="2">
    <source>
        <dbReference type="Proteomes" id="UP000276215"/>
    </source>
</evidence>
<dbReference type="InterPro" id="IPR017359">
    <property type="entry name" value="Phi-like"/>
</dbReference>
<dbReference type="PANTHER" id="PTHR15955:SF8">
    <property type="entry name" value="RWD DOMAIN-CONTAINING PROTEIN 2B-RELATED"/>
    <property type="match status" value="1"/>
</dbReference>
<dbReference type="InterPro" id="IPR059181">
    <property type="entry name" value="RWDD2A-B_C"/>
</dbReference>
<dbReference type="AlphaFoldDB" id="A0A3N4JUA1"/>
<dbReference type="STRING" id="1336337.A0A3N4JUA1"/>
<keyword evidence="2" id="KW-1185">Reference proteome</keyword>
<protein>
    <submittedName>
        <fullName evidence="1">Uncharacterized protein</fullName>
    </submittedName>
</protein>
<dbReference type="PANTHER" id="PTHR15955">
    <property type="entry name" value="RWD DOMAIN CONTAINING PROTEIN 2"/>
    <property type="match status" value="1"/>
</dbReference>
<name>A0A3N4JUA1_9PEZI</name>
<accession>A0A3N4JUA1</accession>
<sequence>MPSDSDSTINANRQRQIDELVLISSMFPTESHWEKLTTEANTRNVRYMQASKPPALFISPYRVRYPPTSPTRAIPPMRGGGQENIDILITAVTEIFTSLPSLNASSPTTKFKHTDTPLVIVRTLLWFHHLLSTQKRKCIATWGRELGMSGYSRPGYPGAVFVEGEKGNVEEFVSRLKVSLPPSYDLLANGSKGLKWQAIQVRDECQVASGQRVLPREAGVVEVEGLGDVAERLRGVGGRGLEEWFFGGDED</sequence>
<dbReference type="OrthoDB" id="432412at2759"/>
<dbReference type="EMBL" id="ML120406">
    <property type="protein sequence ID" value="RPA97284.1"/>
    <property type="molecule type" value="Genomic_DNA"/>
</dbReference>
<proteinExistence type="predicted"/>